<feature type="compositionally biased region" description="Basic and acidic residues" evidence="1">
    <location>
        <begin position="820"/>
        <end position="831"/>
    </location>
</feature>
<feature type="compositionally biased region" description="Polar residues" evidence="1">
    <location>
        <begin position="832"/>
        <end position="843"/>
    </location>
</feature>
<gene>
    <name evidence="2" type="ORF">HJC23_003543</name>
</gene>
<feature type="compositionally biased region" description="Polar residues" evidence="1">
    <location>
        <begin position="1037"/>
        <end position="1055"/>
    </location>
</feature>
<feature type="region of interest" description="Disordered" evidence="1">
    <location>
        <begin position="649"/>
        <end position="724"/>
    </location>
</feature>
<feature type="compositionally biased region" description="Low complexity" evidence="1">
    <location>
        <begin position="1216"/>
        <end position="1227"/>
    </location>
</feature>
<feature type="compositionally biased region" description="Low complexity" evidence="1">
    <location>
        <begin position="1079"/>
        <end position="1091"/>
    </location>
</feature>
<feature type="compositionally biased region" description="Polar residues" evidence="1">
    <location>
        <begin position="649"/>
        <end position="664"/>
    </location>
</feature>
<feature type="compositionally biased region" description="Polar residues" evidence="1">
    <location>
        <begin position="378"/>
        <end position="389"/>
    </location>
</feature>
<evidence type="ECO:0000313" key="2">
    <source>
        <dbReference type="EMBL" id="KAL3781226.1"/>
    </source>
</evidence>
<feature type="region of interest" description="Disordered" evidence="1">
    <location>
        <begin position="1185"/>
        <end position="1232"/>
    </location>
</feature>
<feature type="region of interest" description="Disordered" evidence="1">
    <location>
        <begin position="76"/>
        <end position="103"/>
    </location>
</feature>
<feature type="compositionally biased region" description="Low complexity" evidence="1">
    <location>
        <begin position="172"/>
        <end position="184"/>
    </location>
</feature>
<feature type="compositionally biased region" description="Basic and acidic residues" evidence="1">
    <location>
        <begin position="308"/>
        <end position="318"/>
    </location>
</feature>
<feature type="region of interest" description="Disordered" evidence="1">
    <location>
        <begin position="742"/>
        <end position="843"/>
    </location>
</feature>
<feature type="region of interest" description="Disordered" evidence="1">
    <location>
        <begin position="155"/>
        <end position="194"/>
    </location>
</feature>
<comment type="caution">
    <text evidence="2">The sequence shown here is derived from an EMBL/GenBank/DDBJ whole genome shotgun (WGS) entry which is preliminary data.</text>
</comment>
<evidence type="ECO:0000256" key="1">
    <source>
        <dbReference type="SAM" id="MobiDB-lite"/>
    </source>
</evidence>
<keyword evidence="3" id="KW-1185">Reference proteome</keyword>
<organism evidence="2 3">
    <name type="scientific">Cyclotella cryptica</name>
    <dbReference type="NCBI Taxonomy" id="29204"/>
    <lineage>
        <taxon>Eukaryota</taxon>
        <taxon>Sar</taxon>
        <taxon>Stramenopiles</taxon>
        <taxon>Ochrophyta</taxon>
        <taxon>Bacillariophyta</taxon>
        <taxon>Coscinodiscophyceae</taxon>
        <taxon>Thalassiosirophycidae</taxon>
        <taxon>Stephanodiscales</taxon>
        <taxon>Stephanodiscaceae</taxon>
        <taxon>Cyclotella</taxon>
    </lineage>
</organism>
<dbReference type="EMBL" id="JABMIG020000323">
    <property type="protein sequence ID" value="KAL3781226.1"/>
    <property type="molecule type" value="Genomic_DNA"/>
</dbReference>
<sequence length="1261" mass="135791">MPAVFFNDYPPGNAANPSAAQMAQSPGNSYGYWPHYDQQYQQQRPTSPAFSSAATSQASAYHNSFTGYLPTSSFSPTASSVPSHMPPLSPQQQLMASYPSANSSMASPASLNTAALFAQHQRYYGQQYYPQPPAAATSPRHFHFAASHEYDLRSDVGSAVGSGSLHNPGDGVSSPRSPRSSVPSHRSDAGSNALDASLENQVSYESSRNGLCQDERDGLASLLSCSLISPRGGDERNDVLNEDDEDLFLFSDDEKDEKDDQVQKEGAAAEEEVKRSSPTIVQLANSFGCLSGELQDEEEEDSLYTTDEESKRGGERAKSVVSPVSLADQDAASDDDDRTMDDTLDHDVEDGKKIERASSTHSKNKKMVTIRSYHEQDGNATIEANPTFQSKQSSIGSSKKKSLLEQAKQRPVHSDIKPYKPEVHIPDDESEASLIVLMRYMGCTPQAFGQRKQNTSANGNVDLPSGKEFLFDTDDEDDDLTTLSGGTYASSIKDINTCTWTVDGEGEEGIELLINDYLPPSMRLKRSVSLDEGTTMSGMFGSESISKTASTIEENESLGDPVTAAVKAVNNSIISGALSPRAAQMNKATASKSVSQKMRSKPALTVKTRINDDSSGALKSNIVKEEEQMTKTASNVSRTVQQLVQPRQSVISPTNTASSNTGTKAMSPASEARAFLASQNDSAPSAKSSIEKVALSASPSSTGASGRKNKQVEQKVYPATSPSTEAKAICTLKDAITNVTRAPQTPHVSTDHEGVHLALEAAKANASHSTPMDPSDESPVVDTKNEQTEQPESASSVSSKRISDKSTSEVGNIVTANLSKPKDLPGDKETRVSSISVGKASSPSVHEIAKSNLVARSTPAVTKVSADLAVSNRMKVDPPTREGFSQKKLEPSGALFGKNESNKSGMTALEMKLANKAVLKPLKTDGSLTNMQIDGKNSALTPVSNISESTMGTLDTMALILMAQRVSSDVKQRTDAAKKAPSYDLLKKYGSSNRALWEDSSSSYPRATISTIKEMPSATAAEEESSDADKRERFWTNKPNETAEKINTCQDQQNKYRPDIAAANSNNLTHNGKIRRTDSAASGPSFSPEESSSFDKNDVVKGTKKESIISTASPHETTHDKMKELKLSTLSPEENAREPPPPLTPCRESVREVDELLSKTRSWLARHNEDRKARTELSSIKEPSFLQSRQASVHFTGRSRLEVNTGNPVSPTVGTSASPANLASPNSDVSSVSRKSILEELADLKAKQMKNSRRNAKARLE</sequence>
<dbReference type="Proteomes" id="UP001516023">
    <property type="component" value="Unassembled WGS sequence"/>
</dbReference>
<evidence type="ECO:0000313" key="3">
    <source>
        <dbReference type="Proteomes" id="UP001516023"/>
    </source>
</evidence>
<feature type="compositionally biased region" description="Basic and acidic residues" evidence="1">
    <location>
        <begin position="340"/>
        <end position="358"/>
    </location>
</feature>
<dbReference type="AlphaFoldDB" id="A0ABD3P087"/>
<feature type="region of interest" description="Disordered" evidence="1">
    <location>
        <begin position="291"/>
        <end position="412"/>
    </location>
</feature>
<reference evidence="2 3" key="1">
    <citation type="journal article" date="2020" name="G3 (Bethesda)">
        <title>Improved Reference Genome for Cyclotella cryptica CCMP332, a Model for Cell Wall Morphogenesis, Salinity Adaptation, and Lipid Production in Diatoms (Bacillariophyta).</title>
        <authorList>
            <person name="Roberts W.R."/>
            <person name="Downey K.M."/>
            <person name="Ruck E.C."/>
            <person name="Traller J.C."/>
            <person name="Alverson A.J."/>
        </authorList>
    </citation>
    <scope>NUCLEOTIDE SEQUENCE [LARGE SCALE GENOMIC DNA]</scope>
    <source>
        <strain evidence="2 3">CCMP332</strain>
    </source>
</reference>
<feature type="region of interest" description="Disordered" evidence="1">
    <location>
        <begin position="1010"/>
        <end position="1149"/>
    </location>
</feature>
<feature type="compositionally biased region" description="Basic and acidic residues" evidence="1">
    <location>
        <begin position="1093"/>
        <end position="1107"/>
    </location>
</feature>
<protein>
    <submittedName>
        <fullName evidence="2">Uncharacterized protein</fullName>
    </submittedName>
</protein>
<name>A0ABD3P087_9STRA</name>
<feature type="compositionally biased region" description="Polar residues" evidence="1">
    <location>
        <begin position="677"/>
        <end position="688"/>
    </location>
</feature>
<feature type="compositionally biased region" description="Polar residues" evidence="1">
    <location>
        <begin position="1202"/>
        <end position="1215"/>
    </location>
</feature>
<feature type="compositionally biased region" description="Basic and acidic residues" evidence="1">
    <location>
        <begin position="1116"/>
        <end position="1126"/>
    </location>
</feature>
<feature type="region of interest" description="Disordered" evidence="1">
    <location>
        <begin position="249"/>
        <end position="278"/>
    </location>
</feature>
<accession>A0ABD3P087</accession>
<proteinExistence type="predicted"/>